<organism evidence="1 2">
    <name type="scientific">bacterium (Candidatus Ratteibacteria) CG15_BIG_FIL_POST_REV_8_21_14_020_41_12</name>
    <dbReference type="NCBI Taxonomy" id="2014291"/>
    <lineage>
        <taxon>Bacteria</taxon>
        <taxon>Candidatus Ratteibacteria</taxon>
    </lineage>
</organism>
<sequence length="133" mass="15036">MLTDELVSSDTDYAWTDDELDLYINDCLAEIAEYKPYEVKETLTTTADSRELDLSVIDDLVEVKKVEYPVDEQPRQFRNFSVWGDILRMALDSAPGAGESVYLYCAKYHSLSDTVSTLNPTLERLLVLGVSGR</sequence>
<dbReference type="EMBL" id="PFFY01000139">
    <property type="protein sequence ID" value="PIW33734.1"/>
    <property type="molecule type" value="Genomic_DNA"/>
</dbReference>
<reference evidence="2" key="1">
    <citation type="submission" date="2017-09" db="EMBL/GenBank/DDBJ databases">
        <title>Depth-based differentiation of microbial function through sediment-hosted aquifers and enrichment of novel symbionts in the deep terrestrial subsurface.</title>
        <authorList>
            <person name="Probst A.J."/>
            <person name="Ladd B."/>
            <person name="Jarett J.K."/>
            <person name="Geller-Mcgrath D.E."/>
            <person name="Sieber C.M.K."/>
            <person name="Emerson J.B."/>
            <person name="Anantharaman K."/>
            <person name="Thomas B.C."/>
            <person name="Malmstrom R."/>
            <person name="Stieglmeier M."/>
            <person name="Klingl A."/>
            <person name="Woyke T."/>
            <person name="Ryan C.M."/>
            <person name="Banfield J.F."/>
        </authorList>
    </citation>
    <scope>NUCLEOTIDE SEQUENCE [LARGE SCALE GENOMIC DNA]</scope>
</reference>
<comment type="caution">
    <text evidence="1">The sequence shown here is derived from an EMBL/GenBank/DDBJ whole genome shotgun (WGS) entry which is preliminary data.</text>
</comment>
<gene>
    <name evidence="1" type="ORF">COW28_03005</name>
</gene>
<dbReference type="AlphaFoldDB" id="A0A2M7GZ14"/>
<evidence type="ECO:0000313" key="2">
    <source>
        <dbReference type="Proteomes" id="UP000230025"/>
    </source>
</evidence>
<proteinExistence type="predicted"/>
<name>A0A2M7GZ14_9BACT</name>
<feature type="non-terminal residue" evidence="1">
    <location>
        <position position="133"/>
    </location>
</feature>
<accession>A0A2M7GZ14</accession>
<protein>
    <submittedName>
        <fullName evidence="1">Uncharacterized protein</fullName>
    </submittedName>
</protein>
<dbReference type="Proteomes" id="UP000230025">
    <property type="component" value="Unassembled WGS sequence"/>
</dbReference>
<evidence type="ECO:0000313" key="1">
    <source>
        <dbReference type="EMBL" id="PIW33734.1"/>
    </source>
</evidence>